<keyword evidence="3 11" id="KW-0328">Glycosyltransferase</keyword>
<sequence length="227" mass="25484">MFRLIFKWVLAPFLVLFLGFHVLVAVLLAVWSVMPVQQTAFMLSHRLHGGSISHQWVDYQHIAKSAKQASIASEDAKFASHHGFDFQSIQAAKQANEAAGAVSVGGSTISQQLAKNLFLTSHRSYIRKGEEAIITVMMEQFWSKKRILEVYLNVVEFGEGIYGIEMAAQHYFGKSAAKLSREESALLISLLPNPKYYGKNLHAKRLRNKQKIILRRMNTAVLPANPS</sequence>
<evidence type="ECO:0000256" key="9">
    <source>
        <dbReference type="ARBA" id="ARBA00023136"/>
    </source>
</evidence>
<keyword evidence="4 11" id="KW-0808">Transferase</keyword>
<dbReference type="Pfam" id="PF00912">
    <property type="entry name" value="Transgly"/>
    <property type="match status" value="1"/>
</dbReference>
<feature type="domain" description="Glycosyl transferase family 51" evidence="12">
    <location>
        <begin position="52"/>
        <end position="217"/>
    </location>
</feature>
<comment type="function">
    <text evidence="11">Peptidoglycan polymerase that catalyzes glycan chain elongation from lipid-linked precursors.</text>
</comment>
<keyword evidence="2 11" id="KW-0997">Cell inner membrane</keyword>
<evidence type="ECO:0000256" key="8">
    <source>
        <dbReference type="ARBA" id="ARBA00022989"/>
    </source>
</evidence>
<keyword evidence="6 11" id="KW-0133">Cell shape</keyword>
<comment type="subcellular location">
    <subcellularLocation>
        <location evidence="11">Cell inner membrane</location>
        <topology evidence="11">Single-pass membrane protein</topology>
    </subcellularLocation>
</comment>
<dbReference type="EC" id="2.4.99.28" evidence="11"/>
<dbReference type="Proteomes" id="UP001063782">
    <property type="component" value="Chromosome"/>
</dbReference>
<dbReference type="InterPro" id="IPR011812">
    <property type="entry name" value="Pep_trsgly"/>
</dbReference>
<evidence type="ECO:0000256" key="7">
    <source>
        <dbReference type="ARBA" id="ARBA00022984"/>
    </source>
</evidence>
<dbReference type="NCBIfam" id="TIGR02070">
    <property type="entry name" value="mono_pep_trsgly"/>
    <property type="match status" value="1"/>
</dbReference>
<reference evidence="13" key="1">
    <citation type="submission" date="2021-12" db="EMBL/GenBank/DDBJ databases">
        <title>taxonomy of Moraxella sp. ZY201224.</title>
        <authorList>
            <person name="Li F."/>
        </authorList>
    </citation>
    <scope>NUCLEOTIDE SEQUENCE</scope>
    <source>
        <strain evidence="13">ZY201224</strain>
    </source>
</reference>
<keyword evidence="1 11" id="KW-1003">Cell membrane</keyword>
<evidence type="ECO:0000256" key="6">
    <source>
        <dbReference type="ARBA" id="ARBA00022960"/>
    </source>
</evidence>
<dbReference type="PANTHER" id="PTHR30400:SF0">
    <property type="entry name" value="BIOSYNTHETIC PEPTIDOGLYCAN TRANSGLYCOSYLASE"/>
    <property type="match status" value="1"/>
</dbReference>
<proteinExistence type="inferred from homology"/>
<protein>
    <recommendedName>
        <fullName evidence="11">Biosynthetic peptidoglycan transglycosylase</fullName>
        <ecNumber evidence="11">2.4.99.28</ecNumber>
    </recommendedName>
    <alternativeName>
        <fullName evidence="11">Glycan polymerase</fullName>
    </alternativeName>
    <alternativeName>
        <fullName evidence="11">Peptidoglycan glycosyltransferase MtgA</fullName>
        <shortName evidence="11">PGT</shortName>
    </alternativeName>
</protein>
<dbReference type="InterPro" id="IPR001264">
    <property type="entry name" value="Glyco_trans_51"/>
</dbReference>
<dbReference type="InterPro" id="IPR036950">
    <property type="entry name" value="PBP_transglycosylase"/>
</dbReference>
<keyword evidence="9 11" id="KW-0472">Membrane</keyword>
<evidence type="ECO:0000256" key="11">
    <source>
        <dbReference type="HAMAP-Rule" id="MF_00766"/>
    </source>
</evidence>
<evidence type="ECO:0000256" key="10">
    <source>
        <dbReference type="ARBA" id="ARBA00023316"/>
    </source>
</evidence>
<accession>A0ABY6F346</accession>
<organism evidence="13 14">
    <name type="scientific">Moraxella nasicaprae</name>
    <dbReference type="NCBI Taxonomy" id="2904122"/>
    <lineage>
        <taxon>Bacteria</taxon>
        <taxon>Pseudomonadati</taxon>
        <taxon>Pseudomonadota</taxon>
        <taxon>Gammaproteobacteria</taxon>
        <taxon>Moraxellales</taxon>
        <taxon>Moraxellaceae</taxon>
        <taxon>Moraxella</taxon>
    </lineage>
</organism>
<dbReference type="RefSeq" id="WP_263075993.1">
    <property type="nucleotide sequence ID" value="NZ_CP089977.1"/>
</dbReference>
<comment type="pathway">
    <text evidence="11">Cell wall biogenesis; peptidoglycan biosynthesis.</text>
</comment>
<dbReference type="InterPro" id="IPR023346">
    <property type="entry name" value="Lysozyme-like_dom_sf"/>
</dbReference>
<keyword evidence="10 11" id="KW-0961">Cell wall biogenesis/degradation</keyword>
<evidence type="ECO:0000256" key="2">
    <source>
        <dbReference type="ARBA" id="ARBA00022519"/>
    </source>
</evidence>
<dbReference type="HAMAP" id="MF_00766">
    <property type="entry name" value="PGT_MtgA"/>
    <property type="match status" value="1"/>
</dbReference>
<evidence type="ECO:0000256" key="5">
    <source>
        <dbReference type="ARBA" id="ARBA00022692"/>
    </source>
</evidence>
<dbReference type="GO" id="GO:0016757">
    <property type="term" value="F:glycosyltransferase activity"/>
    <property type="evidence" value="ECO:0007669"/>
    <property type="project" value="UniProtKB-KW"/>
</dbReference>
<gene>
    <name evidence="11 13" type="primary">mtgA</name>
    <name evidence="13" type="ORF">LU297_07965</name>
</gene>
<evidence type="ECO:0000256" key="3">
    <source>
        <dbReference type="ARBA" id="ARBA00022676"/>
    </source>
</evidence>
<comment type="similarity">
    <text evidence="11">Belongs to the glycosyltransferase 51 family.</text>
</comment>
<evidence type="ECO:0000256" key="1">
    <source>
        <dbReference type="ARBA" id="ARBA00022475"/>
    </source>
</evidence>
<keyword evidence="5 11" id="KW-0812">Transmembrane</keyword>
<dbReference type="Gene3D" id="1.10.3810.10">
    <property type="entry name" value="Biosynthetic peptidoglycan transglycosylase-like"/>
    <property type="match status" value="1"/>
</dbReference>
<keyword evidence="14" id="KW-1185">Reference proteome</keyword>
<dbReference type="SUPFAM" id="SSF53955">
    <property type="entry name" value="Lysozyme-like"/>
    <property type="match status" value="1"/>
</dbReference>
<evidence type="ECO:0000259" key="12">
    <source>
        <dbReference type="Pfam" id="PF00912"/>
    </source>
</evidence>
<keyword evidence="8 11" id="KW-1133">Transmembrane helix</keyword>
<evidence type="ECO:0000313" key="14">
    <source>
        <dbReference type="Proteomes" id="UP001063782"/>
    </source>
</evidence>
<dbReference type="EMBL" id="CP089977">
    <property type="protein sequence ID" value="UXZ04508.1"/>
    <property type="molecule type" value="Genomic_DNA"/>
</dbReference>
<evidence type="ECO:0000256" key="4">
    <source>
        <dbReference type="ARBA" id="ARBA00022679"/>
    </source>
</evidence>
<comment type="catalytic activity">
    <reaction evidence="11">
        <text>[GlcNAc-(1-&gt;4)-Mur2Ac(oyl-L-Ala-gamma-D-Glu-L-Lys-D-Ala-D-Ala)](n)-di-trans,octa-cis-undecaprenyl diphosphate + beta-D-GlcNAc-(1-&gt;4)-Mur2Ac(oyl-L-Ala-gamma-D-Glu-L-Lys-D-Ala-D-Ala)-di-trans,octa-cis-undecaprenyl diphosphate = [GlcNAc-(1-&gt;4)-Mur2Ac(oyl-L-Ala-gamma-D-Glu-L-Lys-D-Ala-D-Ala)](n+1)-di-trans,octa-cis-undecaprenyl diphosphate + di-trans,octa-cis-undecaprenyl diphosphate + H(+)</text>
        <dbReference type="Rhea" id="RHEA:23708"/>
        <dbReference type="Rhea" id="RHEA-COMP:9602"/>
        <dbReference type="Rhea" id="RHEA-COMP:9603"/>
        <dbReference type="ChEBI" id="CHEBI:15378"/>
        <dbReference type="ChEBI" id="CHEBI:58405"/>
        <dbReference type="ChEBI" id="CHEBI:60033"/>
        <dbReference type="ChEBI" id="CHEBI:78435"/>
        <dbReference type="EC" id="2.4.99.28"/>
    </reaction>
</comment>
<keyword evidence="7 11" id="KW-0573">Peptidoglycan synthesis</keyword>
<evidence type="ECO:0000313" key="13">
    <source>
        <dbReference type="EMBL" id="UXZ04508.1"/>
    </source>
</evidence>
<name>A0ABY6F346_9GAMM</name>
<dbReference type="PANTHER" id="PTHR30400">
    <property type="entry name" value="MONOFUNCTIONAL BIOSYNTHETIC PEPTIDOGLYCAN TRANSGLYCOSYLASE"/>
    <property type="match status" value="1"/>
</dbReference>